<keyword evidence="2" id="KW-0804">Transcription</keyword>
<comment type="caution">
    <text evidence="4">The sequence shown here is derived from an EMBL/GenBank/DDBJ whole genome shotgun (WGS) entry which is preliminary data.</text>
</comment>
<dbReference type="Proteomes" id="UP001231189">
    <property type="component" value="Unassembled WGS sequence"/>
</dbReference>
<dbReference type="FunFam" id="1.25.70.10:FF:000001">
    <property type="entry name" value="Mitochondrial transcription termination factor-like"/>
    <property type="match status" value="1"/>
</dbReference>
<keyword evidence="3" id="KW-0809">Transit peptide</keyword>
<dbReference type="InterPro" id="IPR038538">
    <property type="entry name" value="MTERF_sf"/>
</dbReference>
<organism evidence="4 5">
    <name type="scientific">Lolium multiflorum</name>
    <name type="common">Italian ryegrass</name>
    <name type="synonym">Lolium perenne subsp. multiflorum</name>
    <dbReference type="NCBI Taxonomy" id="4521"/>
    <lineage>
        <taxon>Eukaryota</taxon>
        <taxon>Viridiplantae</taxon>
        <taxon>Streptophyta</taxon>
        <taxon>Embryophyta</taxon>
        <taxon>Tracheophyta</taxon>
        <taxon>Spermatophyta</taxon>
        <taxon>Magnoliopsida</taxon>
        <taxon>Liliopsida</taxon>
        <taxon>Poales</taxon>
        <taxon>Poaceae</taxon>
        <taxon>BOP clade</taxon>
        <taxon>Pooideae</taxon>
        <taxon>Poodae</taxon>
        <taxon>Poeae</taxon>
        <taxon>Poeae Chloroplast Group 2 (Poeae type)</taxon>
        <taxon>Loliodinae</taxon>
        <taxon>Loliinae</taxon>
        <taxon>Lolium</taxon>
    </lineage>
</organism>
<dbReference type="InterPro" id="IPR003690">
    <property type="entry name" value="MTERF"/>
</dbReference>
<dbReference type="EMBL" id="JAUUTY010000006">
    <property type="protein sequence ID" value="KAK1613646.1"/>
    <property type="molecule type" value="Genomic_DNA"/>
</dbReference>
<keyword evidence="2" id="KW-0805">Transcription regulation</keyword>
<comment type="similarity">
    <text evidence="1">Belongs to the mTERF family.</text>
</comment>
<proteinExistence type="inferred from homology"/>
<evidence type="ECO:0000256" key="3">
    <source>
        <dbReference type="ARBA" id="ARBA00022946"/>
    </source>
</evidence>
<evidence type="ECO:0000313" key="5">
    <source>
        <dbReference type="Proteomes" id="UP001231189"/>
    </source>
</evidence>
<dbReference type="PANTHER" id="PTHR13068:SF111">
    <property type="match status" value="1"/>
</dbReference>
<keyword evidence="2" id="KW-0806">Transcription termination</keyword>
<protein>
    <submittedName>
        <fullName evidence="4">Uncharacterized protein</fullName>
    </submittedName>
</protein>
<name>A0AAD8R3Z2_LOLMU</name>
<dbReference type="SMART" id="SM00733">
    <property type="entry name" value="Mterf"/>
    <property type="match status" value="5"/>
</dbReference>
<accession>A0AAD8R3Z2</accession>
<evidence type="ECO:0000256" key="1">
    <source>
        <dbReference type="ARBA" id="ARBA00007692"/>
    </source>
</evidence>
<dbReference type="Gene3D" id="1.25.70.10">
    <property type="entry name" value="Transcription termination factor 3, mitochondrial"/>
    <property type="match status" value="1"/>
</dbReference>
<reference evidence="4" key="1">
    <citation type="submission" date="2023-07" db="EMBL/GenBank/DDBJ databases">
        <title>A chromosome-level genome assembly of Lolium multiflorum.</title>
        <authorList>
            <person name="Chen Y."/>
            <person name="Copetti D."/>
            <person name="Kolliker R."/>
            <person name="Studer B."/>
        </authorList>
    </citation>
    <scope>NUCLEOTIDE SEQUENCE</scope>
    <source>
        <strain evidence="4">02402/16</strain>
        <tissue evidence="4">Leaf</tissue>
    </source>
</reference>
<dbReference type="Pfam" id="PF02536">
    <property type="entry name" value="mTERF"/>
    <property type="match status" value="1"/>
</dbReference>
<gene>
    <name evidence="4" type="ORF">QYE76_019163</name>
</gene>
<dbReference type="AlphaFoldDB" id="A0AAD8R3Z2"/>
<sequence length="383" mass="41756">MLRRHTILTRLLSSPTTSPIASLHRLLSAAAPAVSPNPSFAVEEYLVGTCGLTRAQALKASTKLSHLKPPTNPDAVLAFLAGLSLSSADVASAVAKDPQLLCANVEKTLAPVVAGLAGHGLAQAEIARFVSLGRSISRCRSVVSNLPYYVSLFGSVENLVRFLKKSSGLLGSSLEKVVKPNVVFLRKCGLSDCDISKLFLSMPRLLGANPEHVQAMVASAQGLGVPPGSPMFKYMLHAVTFVSEEKIASKLEDLKNMFRWSDAQVRIAVCKAPLVLTRSKESLQSRSKFLISDAGLAPAYIAQRSVMLNYSLEGRVRPRYYVLKFLKEKGLLPRDRDYYTALSISEKVFMERFICPHKEAAPKLAQDYAAACRGKMPTRFRFT</sequence>
<dbReference type="GO" id="GO:0006353">
    <property type="term" value="P:DNA-templated transcription termination"/>
    <property type="evidence" value="ECO:0007669"/>
    <property type="project" value="UniProtKB-KW"/>
</dbReference>
<evidence type="ECO:0000256" key="2">
    <source>
        <dbReference type="ARBA" id="ARBA00022472"/>
    </source>
</evidence>
<keyword evidence="5" id="KW-1185">Reference proteome</keyword>
<dbReference type="GO" id="GO:0003676">
    <property type="term" value="F:nucleic acid binding"/>
    <property type="evidence" value="ECO:0007669"/>
    <property type="project" value="InterPro"/>
</dbReference>
<evidence type="ECO:0000313" key="4">
    <source>
        <dbReference type="EMBL" id="KAK1613646.1"/>
    </source>
</evidence>
<dbReference type="PANTHER" id="PTHR13068">
    <property type="entry name" value="CGI-12 PROTEIN-RELATED"/>
    <property type="match status" value="1"/>
</dbReference>